<protein>
    <submittedName>
        <fullName evidence="2">M23 family metallopeptidase</fullName>
        <ecNumber evidence="2">3.4.24.-</ecNumber>
    </submittedName>
</protein>
<dbReference type="EC" id="3.4.24.-" evidence="2"/>
<dbReference type="Proteomes" id="UP001596043">
    <property type="component" value="Unassembled WGS sequence"/>
</dbReference>
<dbReference type="GO" id="GO:0016787">
    <property type="term" value="F:hydrolase activity"/>
    <property type="evidence" value="ECO:0007669"/>
    <property type="project" value="UniProtKB-KW"/>
</dbReference>
<sequence length="266" mass="30333">MRFSLFLCLIPVWCFGQQIKLKSIKKYQNDTLYVGVRNQSPIPIWYEALKKDTVDYSSQRFDLAVIQPKDSIYPIAIIPVSAIKDTSDISLKEYINYRFIRANPRAKHDDSYAYELPYAKGKKYEVIQTHGQSFSHNTPTSRYAVDFKMPIGTPIHAIRGGIVVLVTEHNTEHGGRDFIDKSNNIFILHSDGTYAQYAHLDYNGADVEVGDVIQQGAYIGRSGHTGFSTRPHLHLVVKDGNGISLPFYFNIRPKKKLKSGKKYLRK</sequence>
<evidence type="ECO:0000313" key="2">
    <source>
        <dbReference type="EMBL" id="MFC4635524.1"/>
    </source>
</evidence>
<dbReference type="Gene3D" id="2.70.70.10">
    <property type="entry name" value="Glucose Permease (Domain IIA)"/>
    <property type="match status" value="1"/>
</dbReference>
<evidence type="ECO:0000259" key="1">
    <source>
        <dbReference type="Pfam" id="PF01551"/>
    </source>
</evidence>
<evidence type="ECO:0000313" key="3">
    <source>
        <dbReference type="Proteomes" id="UP001596043"/>
    </source>
</evidence>
<organism evidence="2 3">
    <name type="scientific">Dokdonia ponticola</name>
    <dbReference type="NCBI Taxonomy" id="2041041"/>
    <lineage>
        <taxon>Bacteria</taxon>
        <taxon>Pseudomonadati</taxon>
        <taxon>Bacteroidota</taxon>
        <taxon>Flavobacteriia</taxon>
        <taxon>Flavobacteriales</taxon>
        <taxon>Flavobacteriaceae</taxon>
        <taxon>Dokdonia</taxon>
    </lineage>
</organism>
<dbReference type="Pfam" id="PF01551">
    <property type="entry name" value="Peptidase_M23"/>
    <property type="match status" value="1"/>
</dbReference>
<reference evidence="3" key="1">
    <citation type="journal article" date="2019" name="Int. J. Syst. Evol. Microbiol.">
        <title>The Global Catalogue of Microorganisms (GCM) 10K type strain sequencing project: providing services to taxonomists for standard genome sequencing and annotation.</title>
        <authorList>
            <consortium name="The Broad Institute Genomics Platform"/>
            <consortium name="The Broad Institute Genome Sequencing Center for Infectious Disease"/>
            <person name="Wu L."/>
            <person name="Ma J."/>
        </authorList>
    </citation>
    <scope>NUCLEOTIDE SEQUENCE [LARGE SCALE GENOMIC DNA]</scope>
    <source>
        <strain evidence="3">YJ-61-S</strain>
    </source>
</reference>
<name>A0ABV9I240_9FLAO</name>
<dbReference type="CDD" id="cd12797">
    <property type="entry name" value="M23_peptidase"/>
    <property type="match status" value="1"/>
</dbReference>
<dbReference type="InterPro" id="IPR016047">
    <property type="entry name" value="M23ase_b-sheet_dom"/>
</dbReference>
<keyword evidence="2" id="KW-0378">Hydrolase</keyword>
<dbReference type="PANTHER" id="PTHR21666:SF270">
    <property type="entry name" value="MUREIN HYDROLASE ACTIVATOR ENVC"/>
    <property type="match status" value="1"/>
</dbReference>
<dbReference type="InterPro" id="IPR050570">
    <property type="entry name" value="Cell_wall_metabolism_enzyme"/>
</dbReference>
<dbReference type="RefSeq" id="WP_379980839.1">
    <property type="nucleotide sequence ID" value="NZ_JBHSFV010000011.1"/>
</dbReference>
<keyword evidence="3" id="KW-1185">Reference proteome</keyword>
<dbReference type="InterPro" id="IPR011055">
    <property type="entry name" value="Dup_hybrid_motif"/>
</dbReference>
<proteinExistence type="predicted"/>
<accession>A0ABV9I240</accession>
<gene>
    <name evidence="2" type="ORF">ACFO3O_16560</name>
</gene>
<dbReference type="SUPFAM" id="SSF51261">
    <property type="entry name" value="Duplicated hybrid motif"/>
    <property type="match status" value="1"/>
</dbReference>
<dbReference type="EMBL" id="JBHSFV010000011">
    <property type="protein sequence ID" value="MFC4635524.1"/>
    <property type="molecule type" value="Genomic_DNA"/>
</dbReference>
<dbReference type="PANTHER" id="PTHR21666">
    <property type="entry name" value="PEPTIDASE-RELATED"/>
    <property type="match status" value="1"/>
</dbReference>
<comment type="caution">
    <text evidence="2">The sequence shown here is derived from an EMBL/GenBank/DDBJ whole genome shotgun (WGS) entry which is preliminary data.</text>
</comment>
<feature type="domain" description="M23ase beta-sheet core" evidence="1">
    <location>
        <begin position="143"/>
        <end position="239"/>
    </location>
</feature>